<dbReference type="EMBL" id="JASCRY010000001">
    <property type="protein sequence ID" value="MDI5948665.1"/>
    <property type="molecule type" value="Genomic_DNA"/>
</dbReference>
<accession>A0AAW6TMR8</accession>
<dbReference type="AlphaFoldDB" id="A0AAW6TMR8"/>
<name>A0AAW6TMR8_9FLAO</name>
<reference evidence="1 2" key="1">
    <citation type="submission" date="2023-04" db="EMBL/GenBank/DDBJ databases">
        <title>Two novel species of Flavobacterium.</title>
        <authorList>
            <person name="Liu Q."/>
            <person name="Xin Y.-H."/>
        </authorList>
    </citation>
    <scope>NUCLEOTIDE SEQUENCE [LARGE SCALE GENOMIC DNA]</scope>
    <source>
        <strain evidence="1 2">LB2P87</strain>
    </source>
</reference>
<evidence type="ECO:0000313" key="1">
    <source>
        <dbReference type="EMBL" id="MDI5948665.1"/>
    </source>
</evidence>
<evidence type="ECO:0000313" key="2">
    <source>
        <dbReference type="Proteomes" id="UP001228643"/>
    </source>
</evidence>
<dbReference type="InterPro" id="IPR025935">
    <property type="entry name" value="AbiH"/>
</dbReference>
<dbReference type="Pfam" id="PF14253">
    <property type="entry name" value="AbiH"/>
    <property type="match status" value="1"/>
</dbReference>
<comment type="caution">
    <text evidence="1">The sequence shown here is derived from an EMBL/GenBank/DDBJ whole genome shotgun (WGS) entry which is preliminary data.</text>
</comment>
<gene>
    <name evidence="1" type="ORF">QLS97_03290</name>
</gene>
<protein>
    <submittedName>
        <fullName evidence="1">AbiH family protein</fullName>
    </submittedName>
</protein>
<dbReference type="Proteomes" id="UP001228643">
    <property type="component" value="Unassembled WGS sequence"/>
</dbReference>
<sequence length="401" mass="47965">MAKILITGNGFDLFHHLPTKYQHFMSIMKTIEGNNFSKDISFEDLFGSFFKDENQIDYKLIVENYKVAEFKFEVDKINDLKVSLHNNLWYKYFKNVIEIETWIDFEIEVENVLKQLSILLKSETPQFKKINNYRDVPINYSDFCLFGIIEHKYDDKELFSIPDVYLDKRRLGIKIGHVLRDLSSSFESFIIIFNQYLIDVLAVFYENKSHDQIIPFHLIDEIYTFNYTPTLEKFYGIDKSKVVYLHGEMHENSEIQNLVFGVSEIPEDVKLAKAYDFAKYYQRIKKNSNKKFIKIPLDRTNRLNEAVFYIIGHSLDESDREYIKDLFKFLDFDKNEKAKICVFYHNDHDRENKLKNLFNIIDKNVIIEMNKVGRFYFVKLNIENITKEFNRETYIKSHGFS</sequence>
<keyword evidence="2" id="KW-1185">Reference proteome</keyword>
<dbReference type="RefSeq" id="WP_282714240.1">
    <property type="nucleotide sequence ID" value="NZ_JASCRY010000001.1"/>
</dbReference>
<organism evidence="1 2">
    <name type="scientific">Flavobacterium yafengii</name>
    <dbReference type="NCBI Taxonomy" id="3041253"/>
    <lineage>
        <taxon>Bacteria</taxon>
        <taxon>Pseudomonadati</taxon>
        <taxon>Bacteroidota</taxon>
        <taxon>Flavobacteriia</taxon>
        <taxon>Flavobacteriales</taxon>
        <taxon>Flavobacteriaceae</taxon>
        <taxon>Flavobacterium</taxon>
    </lineage>
</organism>
<proteinExistence type="predicted"/>